<reference evidence="5" key="1">
    <citation type="submission" date="2018-09" db="EMBL/GenBank/DDBJ databases">
        <authorList>
            <person name="Kim I."/>
        </authorList>
    </citation>
    <scope>NUCLEOTIDE SEQUENCE [LARGE SCALE GENOMIC DNA]</scope>
    <source>
        <strain evidence="5">DD4a</strain>
    </source>
</reference>
<feature type="domain" description="DUF8094" evidence="3">
    <location>
        <begin position="280"/>
        <end position="575"/>
    </location>
</feature>
<gene>
    <name evidence="4" type="ORF">D1781_12900</name>
</gene>
<dbReference type="OrthoDB" id="3265533at2"/>
<sequence length="577" mass="59884">MRFAIALVTLLIAGVLVAAGVAQRTVLKPADHVSVSADVPSGVHYVVVPGSVLRSHEGQQRLRLAGSKVAFAAYGRTGDVTAWLSGQRYAELRVDDAGAMQKPAVRTAPVVGGLRGGTPDPDGSDLWVDQRRAQGDLGWTVNVPANMSVLVAADGASAAPSDVRLTWPMRTATPLAVPLIVAGGALAVVGLLLYLWALIHVRRSRGPRRKPPAKMPRRPQPPKYRPQRPASAAPVPGRGRRSVRSRVALGGGGLAAAVVAALLAPAAGPATAAAAPAASMTEAQATRIVQRVTAVEAAADADRDAEALAERFTGPALALRTAAYKIRKKDKKAALPPALAPTKRADLKLILPEATATWPRTLFVTVADTKSKKIAPVALALVQQDPRADYKVQYSMALVNSKKALSLPSALEGAKRLVPTTPVLAVEPAELAGEYGAVLQDAQADAAKAFATTDDPLLGAVGEKAKKAIAKKLGSTAGITFKDLPSDPQSVVALTTAGAGALVAVQLDEQWTVKPKRSGVTVRPSGGTKILSKTDSTGKGIRSVYGYQLLFSVPSAGSKEPVTLLGYDQGLVSAKEL</sequence>
<keyword evidence="2" id="KW-0472">Membrane</keyword>
<dbReference type="AlphaFoldDB" id="A0A3A1TXK6"/>
<dbReference type="RefSeq" id="WP_119482648.1">
    <property type="nucleotide sequence ID" value="NZ_QXTG01000002.1"/>
</dbReference>
<evidence type="ECO:0000256" key="1">
    <source>
        <dbReference type="SAM" id="MobiDB-lite"/>
    </source>
</evidence>
<feature type="compositionally biased region" description="Basic residues" evidence="1">
    <location>
        <begin position="205"/>
        <end position="217"/>
    </location>
</feature>
<protein>
    <recommendedName>
        <fullName evidence="3">DUF8094 domain-containing protein</fullName>
    </recommendedName>
</protein>
<feature type="region of interest" description="Disordered" evidence="1">
    <location>
        <begin position="205"/>
        <end position="242"/>
    </location>
</feature>
<accession>A0A3A1TXK6</accession>
<organism evidence="4 5">
    <name type="scientific">Amnibacterium setariae</name>
    <dbReference type="NCBI Taxonomy" id="2306585"/>
    <lineage>
        <taxon>Bacteria</taxon>
        <taxon>Bacillati</taxon>
        <taxon>Actinomycetota</taxon>
        <taxon>Actinomycetes</taxon>
        <taxon>Micrococcales</taxon>
        <taxon>Microbacteriaceae</taxon>
        <taxon>Amnibacterium</taxon>
    </lineage>
</organism>
<dbReference type="EMBL" id="QXTG01000002">
    <property type="protein sequence ID" value="RIX28338.1"/>
    <property type="molecule type" value="Genomic_DNA"/>
</dbReference>
<keyword evidence="5" id="KW-1185">Reference proteome</keyword>
<dbReference type="Proteomes" id="UP000265742">
    <property type="component" value="Unassembled WGS sequence"/>
</dbReference>
<comment type="caution">
    <text evidence="4">The sequence shown here is derived from an EMBL/GenBank/DDBJ whole genome shotgun (WGS) entry which is preliminary data.</text>
</comment>
<feature type="transmembrane region" description="Helical" evidence="2">
    <location>
        <begin position="247"/>
        <end position="267"/>
    </location>
</feature>
<name>A0A3A1TXK6_9MICO</name>
<evidence type="ECO:0000256" key="2">
    <source>
        <dbReference type="SAM" id="Phobius"/>
    </source>
</evidence>
<feature type="transmembrane region" description="Helical" evidence="2">
    <location>
        <begin position="175"/>
        <end position="199"/>
    </location>
</feature>
<keyword evidence="2" id="KW-0812">Transmembrane</keyword>
<proteinExistence type="predicted"/>
<evidence type="ECO:0000313" key="4">
    <source>
        <dbReference type="EMBL" id="RIX28338.1"/>
    </source>
</evidence>
<dbReference type="InterPro" id="IPR058407">
    <property type="entry name" value="DUF8094"/>
</dbReference>
<feature type="compositionally biased region" description="Low complexity" evidence="1">
    <location>
        <begin position="227"/>
        <end position="237"/>
    </location>
</feature>
<dbReference type="Pfam" id="PF26366">
    <property type="entry name" value="DUF8094"/>
    <property type="match status" value="1"/>
</dbReference>
<evidence type="ECO:0000313" key="5">
    <source>
        <dbReference type="Proteomes" id="UP000265742"/>
    </source>
</evidence>
<evidence type="ECO:0000259" key="3">
    <source>
        <dbReference type="Pfam" id="PF26366"/>
    </source>
</evidence>
<keyword evidence="2" id="KW-1133">Transmembrane helix</keyword>